<organism evidence="7 8">
    <name type="scientific">Scophthalmus maximus</name>
    <name type="common">Turbot</name>
    <name type="synonym">Psetta maxima</name>
    <dbReference type="NCBI Taxonomy" id="52904"/>
    <lineage>
        <taxon>Eukaryota</taxon>
        <taxon>Metazoa</taxon>
        <taxon>Chordata</taxon>
        <taxon>Craniata</taxon>
        <taxon>Vertebrata</taxon>
        <taxon>Euteleostomi</taxon>
        <taxon>Actinopterygii</taxon>
        <taxon>Neopterygii</taxon>
        <taxon>Teleostei</taxon>
        <taxon>Neoteleostei</taxon>
        <taxon>Acanthomorphata</taxon>
        <taxon>Carangaria</taxon>
        <taxon>Pleuronectiformes</taxon>
        <taxon>Pleuronectoidei</taxon>
        <taxon>Scophthalmidae</taxon>
        <taxon>Scophthalmus</taxon>
    </lineage>
</organism>
<feature type="domain" description="Ig-like" evidence="6">
    <location>
        <begin position="521"/>
        <end position="601"/>
    </location>
</feature>
<keyword evidence="8" id="KW-1185">Reference proteome</keyword>
<keyword evidence="4" id="KW-1133">Transmembrane helix</keyword>
<dbReference type="GO" id="GO:0007166">
    <property type="term" value="P:cell surface receptor signaling pathway"/>
    <property type="evidence" value="ECO:0007669"/>
    <property type="project" value="TreeGrafter"/>
</dbReference>
<evidence type="ECO:0000256" key="1">
    <source>
        <dbReference type="ARBA" id="ARBA00022729"/>
    </source>
</evidence>
<dbReference type="Pfam" id="PF13895">
    <property type="entry name" value="Ig_2"/>
    <property type="match status" value="1"/>
</dbReference>
<keyword evidence="2" id="KW-1015">Disulfide bond</keyword>
<dbReference type="AlphaFoldDB" id="A0A2U9C237"/>
<evidence type="ECO:0000256" key="5">
    <source>
        <dbReference type="SAM" id="SignalP"/>
    </source>
</evidence>
<dbReference type="Pfam" id="PF13927">
    <property type="entry name" value="Ig_3"/>
    <property type="match status" value="5"/>
</dbReference>
<dbReference type="SMART" id="SM00408">
    <property type="entry name" value="IGc2"/>
    <property type="match status" value="8"/>
</dbReference>
<name>A0A2U9C237_SCOMX</name>
<evidence type="ECO:0000313" key="8">
    <source>
        <dbReference type="Proteomes" id="UP000246464"/>
    </source>
</evidence>
<dbReference type="STRING" id="52904.ENSSMAP00000008234"/>
<dbReference type="PANTHER" id="PTHR11481:SF112">
    <property type="entry name" value="FC RECEPTOR-LIKE PROTEIN 4-RELATED"/>
    <property type="match status" value="1"/>
</dbReference>
<dbReference type="InterPro" id="IPR050488">
    <property type="entry name" value="Ig_Fc_receptor"/>
</dbReference>
<dbReference type="PROSITE" id="PS50835">
    <property type="entry name" value="IG_LIKE"/>
    <property type="match status" value="8"/>
</dbReference>
<dbReference type="Gene3D" id="2.60.40.10">
    <property type="entry name" value="Immunoglobulins"/>
    <property type="match status" value="8"/>
</dbReference>
<dbReference type="InterPro" id="IPR036179">
    <property type="entry name" value="Ig-like_dom_sf"/>
</dbReference>
<protein>
    <submittedName>
        <fullName evidence="7">Putative titin-like</fullName>
    </submittedName>
</protein>
<feature type="region of interest" description="Disordered" evidence="3">
    <location>
        <begin position="882"/>
        <end position="916"/>
    </location>
</feature>
<feature type="domain" description="Ig-like" evidence="6">
    <location>
        <begin position="339"/>
        <end position="415"/>
    </location>
</feature>
<sequence>MWLIKVFGVIYFTAVCAAQYPPNVTSMPISPTTDVPESMEPSYYLPTTIYEPPVPSLQLQSDWLDVFPSEKVKFICEISGSSDWTISWHRNNQSQDADPNVSFSADGSVLTITAETQMYSGSYFCKGHHKAKAVSTQSSNSLELKVFANKPKPTVSRKPNFDKMFLGESVTFTCAAGAFSGWEYLWYHDGKEIQAPKTDVYTIDSVDHSYSGEYSCKAKRGKGPFYTEESETQSLLVSEIPLPDLKQTTQWLDVFPSESVKLSCDMQRGSDWTYTWRKDGQKVQADDIVSFDSNGKTLSISSASAKHAGQYNCNGHLQGRSVISNSSPELTLTVYDKKPNVVLTQDPGYKVMFPGESVSYSCHLNVSSGWEYLYYKDRDQLGVSGITYSINSVGTANRGSYTCQAKRGKTQVFFSSLSQVMHLEVKEKKPKPLMTQEPKADKVYVGESVSFVCEVDVSSGWEYHWSKDGIALHSNSNVFKIRDASSSDNGNYECVAKRDKSAYHTLNSDRRSLQISEIPVPDLKQTTQWLDVFPTESVKLSCGMAVSSDWTYTWHKDGQRVRPDDTVSFGTNGTTLSITSASAKHAGQYKCSGRLNNRPVNSPITSGLTLSIYDTKPRVTLLRKPEYDVMHTGDPVSFSCHINVSSGWEYLWYKDGSPLAESEKTRNISSVTMKHTGSYTCRVKRGRNAVFQSDPSQTVRLDIQERPQANIILLTGWSEVFSTDSLALRCEVQESQEMWNYTWFREGQPIDLPPSKRHVVTPQNDPEQSLYTCRGISTGRPSYSKLSESFKTKNLLLKRRVLLSISGCLFFGLIAVFLGCIILRILHKPARNEDMLEEENLFLTMAQLKDRTDAPNPLVEYITDEALNASSKEADENGTIFSETTALPISTPEDQAATTEGDGTEEDMGGLISFKQ</sequence>
<dbReference type="InterPro" id="IPR007110">
    <property type="entry name" value="Ig-like_dom"/>
</dbReference>
<evidence type="ECO:0000256" key="2">
    <source>
        <dbReference type="ARBA" id="ARBA00023157"/>
    </source>
</evidence>
<gene>
    <name evidence="7" type="ORF">SMAX5B_014479</name>
</gene>
<feature type="domain" description="Ig-like" evidence="6">
    <location>
        <begin position="432"/>
        <end position="516"/>
    </location>
</feature>
<feature type="transmembrane region" description="Helical" evidence="4">
    <location>
        <begin position="801"/>
        <end position="826"/>
    </location>
</feature>
<dbReference type="GO" id="GO:0006955">
    <property type="term" value="P:immune response"/>
    <property type="evidence" value="ECO:0007669"/>
    <property type="project" value="TreeGrafter"/>
</dbReference>
<feature type="domain" description="Ig-like" evidence="6">
    <location>
        <begin position="55"/>
        <end position="143"/>
    </location>
</feature>
<accession>A0A2U9C237</accession>
<dbReference type="Proteomes" id="UP000246464">
    <property type="component" value="Chromosome 11"/>
</dbReference>
<feature type="signal peptide" evidence="5">
    <location>
        <begin position="1"/>
        <end position="18"/>
    </location>
</feature>
<feature type="domain" description="Ig-like" evidence="6">
    <location>
        <begin position="707"/>
        <end position="787"/>
    </location>
</feature>
<evidence type="ECO:0000256" key="3">
    <source>
        <dbReference type="SAM" id="MobiDB-lite"/>
    </source>
</evidence>
<evidence type="ECO:0000259" key="6">
    <source>
        <dbReference type="PROSITE" id="PS50835"/>
    </source>
</evidence>
<dbReference type="InterPro" id="IPR013783">
    <property type="entry name" value="Ig-like_fold"/>
</dbReference>
<evidence type="ECO:0000256" key="4">
    <source>
        <dbReference type="SAM" id="Phobius"/>
    </source>
</evidence>
<dbReference type="GO" id="GO:0009897">
    <property type="term" value="C:external side of plasma membrane"/>
    <property type="evidence" value="ECO:0007669"/>
    <property type="project" value="TreeGrafter"/>
</dbReference>
<feature type="domain" description="Ig-like" evidence="6">
    <location>
        <begin position="153"/>
        <end position="238"/>
    </location>
</feature>
<feature type="domain" description="Ig-like" evidence="6">
    <location>
        <begin position="243"/>
        <end position="331"/>
    </location>
</feature>
<proteinExistence type="predicted"/>
<keyword evidence="1 5" id="KW-0732">Signal</keyword>
<dbReference type="EMBL" id="CP026253">
    <property type="protein sequence ID" value="AWP09726.1"/>
    <property type="molecule type" value="Genomic_DNA"/>
</dbReference>
<evidence type="ECO:0000313" key="7">
    <source>
        <dbReference type="EMBL" id="AWP09726.1"/>
    </source>
</evidence>
<dbReference type="InterPro" id="IPR003598">
    <property type="entry name" value="Ig_sub2"/>
</dbReference>
<dbReference type="PANTHER" id="PTHR11481">
    <property type="entry name" value="IMMUNOGLOBULIN FC RECEPTOR"/>
    <property type="match status" value="1"/>
</dbReference>
<dbReference type="CDD" id="cd00096">
    <property type="entry name" value="Ig"/>
    <property type="match status" value="3"/>
</dbReference>
<dbReference type="SMART" id="SM00409">
    <property type="entry name" value="IG"/>
    <property type="match status" value="8"/>
</dbReference>
<keyword evidence="4" id="KW-0812">Transmembrane</keyword>
<keyword evidence="4" id="KW-0472">Membrane</keyword>
<dbReference type="SUPFAM" id="SSF48726">
    <property type="entry name" value="Immunoglobulin"/>
    <property type="match status" value="8"/>
</dbReference>
<dbReference type="InterPro" id="IPR003599">
    <property type="entry name" value="Ig_sub"/>
</dbReference>
<reference evidence="7 8" key="1">
    <citation type="submission" date="2017-12" db="EMBL/GenBank/DDBJ databases">
        <title>Integrating genomic resources of turbot (Scophthalmus maximus) in depth evaluation of genetic and physical mapping variation across individuals.</title>
        <authorList>
            <person name="Martinez P."/>
        </authorList>
    </citation>
    <scope>NUCLEOTIDE SEQUENCE [LARGE SCALE GENOMIC DNA]</scope>
</reference>
<feature type="chain" id="PRO_5015922485" evidence="5">
    <location>
        <begin position="19"/>
        <end position="916"/>
    </location>
</feature>
<feature type="compositionally biased region" description="Polar residues" evidence="3">
    <location>
        <begin position="882"/>
        <end position="897"/>
    </location>
</feature>
<dbReference type="GO" id="GO:0004888">
    <property type="term" value="F:transmembrane signaling receptor activity"/>
    <property type="evidence" value="ECO:0007669"/>
    <property type="project" value="TreeGrafter"/>
</dbReference>
<feature type="domain" description="Ig-like" evidence="6">
    <location>
        <begin position="617"/>
        <end position="698"/>
    </location>
</feature>